<comment type="caution">
    <text evidence="1">The sequence shown here is derived from an EMBL/GenBank/DDBJ whole genome shotgun (WGS) entry which is preliminary data.</text>
</comment>
<dbReference type="Proteomes" id="UP001164539">
    <property type="component" value="Chromosome 13"/>
</dbReference>
<proteinExistence type="predicted"/>
<dbReference type="EMBL" id="CM051406">
    <property type="protein sequence ID" value="KAJ4702753.1"/>
    <property type="molecule type" value="Genomic_DNA"/>
</dbReference>
<name>A0ACC1WUN4_MELAZ</name>
<evidence type="ECO:0000313" key="2">
    <source>
        <dbReference type="Proteomes" id="UP001164539"/>
    </source>
</evidence>
<evidence type="ECO:0000313" key="1">
    <source>
        <dbReference type="EMBL" id="KAJ4702753.1"/>
    </source>
</evidence>
<protein>
    <submittedName>
        <fullName evidence="1">Root hair specific 4</fullName>
    </submittedName>
</protein>
<keyword evidence="2" id="KW-1185">Reference proteome</keyword>
<organism evidence="1 2">
    <name type="scientific">Melia azedarach</name>
    <name type="common">Chinaberry tree</name>
    <dbReference type="NCBI Taxonomy" id="155640"/>
    <lineage>
        <taxon>Eukaryota</taxon>
        <taxon>Viridiplantae</taxon>
        <taxon>Streptophyta</taxon>
        <taxon>Embryophyta</taxon>
        <taxon>Tracheophyta</taxon>
        <taxon>Spermatophyta</taxon>
        <taxon>Magnoliopsida</taxon>
        <taxon>eudicotyledons</taxon>
        <taxon>Gunneridae</taxon>
        <taxon>Pentapetalae</taxon>
        <taxon>rosids</taxon>
        <taxon>malvids</taxon>
        <taxon>Sapindales</taxon>
        <taxon>Meliaceae</taxon>
        <taxon>Melia</taxon>
    </lineage>
</organism>
<sequence>MSFPVSSEEVGYGVDDDDDSNFLTIEEPKSPAKMESPQKEKQILVDPISLREPSFSLMLPLPPVVTSPGDNSVPLPPLLPPAKPNFLSCSLPNSAVSSPRFSSILSKKKWKNESQASPRQVDNLVRQSRLASLQESLFRRSKSCGEGRACAPSDEFDLCLHTPNPNPITEYDKKNRISVASFSKADSNKYIHKKMDYTHDDQEFKCGALCLFLPGFSKSKTVKPRKEEVTAMENVISRTVSLEKFECGSWASSAIINEHDEDGDSMNLYFDLPFELIRNSVNEAHSPINAAFVFDKDLKGVLKNGSSRTTTARKSHESSRHVRFSVSSPTSPASTSSSCITPRLRKAREDFNAFLEAQSA</sequence>
<accession>A0ACC1WUN4</accession>
<reference evidence="1 2" key="1">
    <citation type="journal article" date="2023" name="Science">
        <title>Complex scaffold remodeling in plant triterpene biosynthesis.</title>
        <authorList>
            <person name="De La Pena R."/>
            <person name="Hodgson H."/>
            <person name="Liu J.C."/>
            <person name="Stephenson M.J."/>
            <person name="Martin A.C."/>
            <person name="Owen C."/>
            <person name="Harkess A."/>
            <person name="Leebens-Mack J."/>
            <person name="Jimenez L.E."/>
            <person name="Osbourn A."/>
            <person name="Sattely E.S."/>
        </authorList>
    </citation>
    <scope>NUCLEOTIDE SEQUENCE [LARGE SCALE GENOMIC DNA]</scope>
    <source>
        <strain evidence="2">cv. JPN11</strain>
        <tissue evidence="1">Leaf</tissue>
    </source>
</reference>
<gene>
    <name evidence="1" type="ORF">OWV82_022756</name>
</gene>